<organism evidence="3">
    <name type="scientific">Tetraselmis chuii</name>
    <dbReference type="NCBI Taxonomy" id="63592"/>
    <lineage>
        <taxon>Eukaryota</taxon>
        <taxon>Viridiplantae</taxon>
        <taxon>Chlorophyta</taxon>
        <taxon>core chlorophytes</taxon>
        <taxon>Chlorodendrophyceae</taxon>
        <taxon>Chlorodendrales</taxon>
        <taxon>Chlorodendraceae</taxon>
        <taxon>Tetraselmis</taxon>
    </lineage>
</organism>
<keyword evidence="1" id="KW-0812">Transmembrane</keyword>
<dbReference type="EMBL" id="HBGG01019616">
    <property type="protein sequence ID" value="CAD9207923.1"/>
    <property type="molecule type" value="Transcribed_RNA"/>
</dbReference>
<proteinExistence type="predicted"/>
<feature type="transmembrane region" description="Helical" evidence="1">
    <location>
        <begin position="178"/>
        <end position="198"/>
    </location>
</feature>
<name>A0A6U1HPT3_9CHLO</name>
<keyword evidence="1" id="KW-0472">Membrane</keyword>
<evidence type="ECO:0000313" key="3">
    <source>
        <dbReference type="EMBL" id="CAD9207924.1"/>
    </source>
</evidence>
<protein>
    <submittedName>
        <fullName evidence="3">Uncharacterized protein</fullName>
    </submittedName>
</protein>
<sequence>MNALRAARSGATDLYALLVYGAAARLPDDALRRVLFLEVSTLCLLWTGIVAYCRVRRRRLRAAARLVDPELEVTPLLHLRNGSLARRHREWPHNVKLYRGGRWLAVVSFACAYYPLYQPSFPSYFAYAFGGPCRDDACTASCRTGRKTLLGMCTLTVLLILYATWVRQSRQRESMINMAIKMLLSLPGLLGSILAPCWNGRGNEVLKPSPGVNAIKVLVFVFNLDVLLPSGITWTVAAALYHTVSMSIAVMYFLPEYLQQDLGTVYWLTSSWLPVAHITSLTLLFSYHRESAQMSAFVSSAQRRTE</sequence>
<accession>A0A6U1HPT3</accession>
<evidence type="ECO:0000313" key="2">
    <source>
        <dbReference type="EMBL" id="CAD9207923.1"/>
    </source>
</evidence>
<feature type="transmembrane region" description="Helical" evidence="1">
    <location>
        <begin position="34"/>
        <end position="55"/>
    </location>
</feature>
<reference evidence="3" key="1">
    <citation type="submission" date="2021-01" db="EMBL/GenBank/DDBJ databases">
        <authorList>
            <person name="Corre E."/>
            <person name="Pelletier E."/>
            <person name="Niang G."/>
            <person name="Scheremetjew M."/>
            <person name="Finn R."/>
            <person name="Kale V."/>
            <person name="Holt S."/>
            <person name="Cochrane G."/>
            <person name="Meng A."/>
            <person name="Brown T."/>
            <person name="Cohen L."/>
        </authorList>
    </citation>
    <scope>NUCLEOTIDE SEQUENCE</scope>
    <source>
        <strain evidence="3">PLY429</strain>
    </source>
</reference>
<dbReference type="AlphaFoldDB" id="A0A6U1HPT3"/>
<dbReference type="EMBL" id="HBGG01019617">
    <property type="protein sequence ID" value="CAD9207924.1"/>
    <property type="molecule type" value="Transcribed_RNA"/>
</dbReference>
<evidence type="ECO:0000256" key="1">
    <source>
        <dbReference type="SAM" id="Phobius"/>
    </source>
</evidence>
<feature type="transmembrane region" description="Helical" evidence="1">
    <location>
        <begin position="266"/>
        <end position="287"/>
    </location>
</feature>
<feature type="transmembrane region" description="Helical" evidence="1">
    <location>
        <begin position="149"/>
        <end position="166"/>
    </location>
</feature>
<keyword evidence="1" id="KW-1133">Transmembrane helix</keyword>
<gene>
    <name evidence="2" type="ORF">TCHU04912_LOCUS10159</name>
    <name evidence="3" type="ORF">TCHU04912_LOCUS10160</name>
</gene>